<evidence type="ECO:0000313" key="3">
    <source>
        <dbReference type="Proteomes" id="UP001201812"/>
    </source>
</evidence>
<organism evidence="2 3">
    <name type="scientific">Ditylenchus destructor</name>
    <dbReference type="NCBI Taxonomy" id="166010"/>
    <lineage>
        <taxon>Eukaryota</taxon>
        <taxon>Metazoa</taxon>
        <taxon>Ecdysozoa</taxon>
        <taxon>Nematoda</taxon>
        <taxon>Chromadorea</taxon>
        <taxon>Rhabditida</taxon>
        <taxon>Tylenchina</taxon>
        <taxon>Tylenchomorpha</taxon>
        <taxon>Sphaerularioidea</taxon>
        <taxon>Anguinidae</taxon>
        <taxon>Anguininae</taxon>
        <taxon>Ditylenchus</taxon>
    </lineage>
</organism>
<proteinExistence type="predicted"/>
<reference evidence="2" key="1">
    <citation type="submission" date="2022-01" db="EMBL/GenBank/DDBJ databases">
        <title>Genome Sequence Resource for Two Populations of Ditylenchus destructor, the Migratory Endoparasitic Phytonematode.</title>
        <authorList>
            <person name="Zhang H."/>
            <person name="Lin R."/>
            <person name="Xie B."/>
        </authorList>
    </citation>
    <scope>NUCLEOTIDE SEQUENCE</scope>
    <source>
        <strain evidence="2">BazhouSP</strain>
    </source>
</reference>
<keyword evidence="3" id="KW-1185">Reference proteome</keyword>
<accession>A0AAD4NH41</accession>
<dbReference type="EMBL" id="JAKKPZ010000002">
    <property type="protein sequence ID" value="KAI1725650.1"/>
    <property type="molecule type" value="Genomic_DNA"/>
</dbReference>
<comment type="caution">
    <text evidence="2">The sequence shown here is derived from an EMBL/GenBank/DDBJ whole genome shotgun (WGS) entry which is preliminary data.</text>
</comment>
<gene>
    <name evidence="2" type="ORF">DdX_02323</name>
</gene>
<evidence type="ECO:0000256" key="1">
    <source>
        <dbReference type="SAM" id="Phobius"/>
    </source>
</evidence>
<dbReference type="AlphaFoldDB" id="A0AAD4NH41"/>
<keyword evidence="1" id="KW-0472">Membrane</keyword>
<sequence>MKRSRLSSVALHIYSIGIPLLLLCSNFITPIECCIPVTNFAQRTATVPITSVPVVAQQSFPISRSVQAVPPSLDRALVLLSGPNLTSLNEMEHNETAVTNEASFNETMFNETASYETSLVNVTTMLPLKSVLNPNLTFAKWRIDQKLEKMLGIKPLTEAGDSSKARYKAAFEDAALPFSNPTWEIRIAPPPSWTYCQPSCGSGDQGVDAENASENAHSDVFSAINAALTSLNLSPIADYGLRMNYTAPSVLLEELGSSYDKNNSRYRLTNGNVRHFVTENGKHVHDFVVQANVTITSDSLLLHNSLWKKVTTSFTDFLTREKHVYFYSAPDLISYKRSNVALSLLPKSF</sequence>
<feature type="transmembrane region" description="Helical" evidence="1">
    <location>
        <begin position="9"/>
        <end position="28"/>
    </location>
</feature>
<evidence type="ECO:0000313" key="2">
    <source>
        <dbReference type="EMBL" id="KAI1725650.1"/>
    </source>
</evidence>
<dbReference type="Proteomes" id="UP001201812">
    <property type="component" value="Unassembled WGS sequence"/>
</dbReference>
<protein>
    <submittedName>
        <fullName evidence="2">Uncharacterized protein</fullName>
    </submittedName>
</protein>
<keyword evidence="1" id="KW-0812">Transmembrane</keyword>
<name>A0AAD4NH41_9BILA</name>
<keyword evidence="1" id="KW-1133">Transmembrane helix</keyword>